<protein>
    <submittedName>
        <fullName evidence="2">Uncharacterized protein</fullName>
    </submittedName>
</protein>
<accession>A0A1H5ZE78</accession>
<evidence type="ECO:0000313" key="2">
    <source>
        <dbReference type="EMBL" id="SEG34779.1"/>
    </source>
</evidence>
<evidence type="ECO:0000256" key="1">
    <source>
        <dbReference type="SAM" id="SignalP"/>
    </source>
</evidence>
<proteinExistence type="predicted"/>
<dbReference type="Proteomes" id="UP000236728">
    <property type="component" value="Unassembled WGS sequence"/>
</dbReference>
<dbReference type="AlphaFoldDB" id="A0A1H5ZE78"/>
<dbReference type="RefSeq" id="WP_160115138.1">
    <property type="nucleotide sequence ID" value="NZ_FNVA01000004.1"/>
</dbReference>
<evidence type="ECO:0000313" key="3">
    <source>
        <dbReference type="Proteomes" id="UP000236728"/>
    </source>
</evidence>
<sequence length="57" mass="5601">MQKNIFRNLGLVLTLAAVLAAPLKSFADDPIVGGGNPDPGPGGSSDAIALVLALATA</sequence>
<organism evidence="2 3">
    <name type="scientific">Bryocella elongata</name>
    <dbReference type="NCBI Taxonomy" id="863522"/>
    <lineage>
        <taxon>Bacteria</taxon>
        <taxon>Pseudomonadati</taxon>
        <taxon>Acidobacteriota</taxon>
        <taxon>Terriglobia</taxon>
        <taxon>Terriglobales</taxon>
        <taxon>Acidobacteriaceae</taxon>
        <taxon>Bryocella</taxon>
    </lineage>
</organism>
<keyword evidence="3" id="KW-1185">Reference proteome</keyword>
<gene>
    <name evidence="2" type="ORF">SAMN05421819_2613</name>
</gene>
<reference evidence="2 3" key="1">
    <citation type="submission" date="2016-10" db="EMBL/GenBank/DDBJ databases">
        <authorList>
            <person name="de Groot N.N."/>
        </authorList>
    </citation>
    <scope>NUCLEOTIDE SEQUENCE [LARGE SCALE GENOMIC DNA]</scope>
    <source>
        <strain evidence="2 3">DSM 22489</strain>
    </source>
</reference>
<dbReference type="EMBL" id="FNVA01000004">
    <property type="protein sequence ID" value="SEG34779.1"/>
    <property type="molecule type" value="Genomic_DNA"/>
</dbReference>
<feature type="chain" id="PRO_5009291490" evidence="1">
    <location>
        <begin position="28"/>
        <end position="57"/>
    </location>
</feature>
<feature type="signal peptide" evidence="1">
    <location>
        <begin position="1"/>
        <end position="27"/>
    </location>
</feature>
<keyword evidence="1" id="KW-0732">Signal</keyword>
<name>A0A1H5ZE78_9BACT</name>